<organism evidence="1 2">
    <name type="scientific">Pangasius djambal</name>
    <dbReference type="NCBI Taxonomy" id="1691987"/>
    <lineage>
        <taxon>Eukaryota</taxon>
        <taxon>Metazoa</taxon>
        <taxon>Chordata</taxon>
        <taxon>Craniata</taxon>
        <taxon>Vertebrata</taxon>
        <taxon>Euteleostomi</taxon>
        <taxon>Actinopterygii</taxon>
        <taxon>Neopterygii</taxon>
        <taxon>Teleostei</taxon>
        <taxon>Ostariophysi</taxon>
        <taxon>Siluriformes</taxon>
        <taxon>Pangasiidae</taxon>
        <taxon>Pangasius</taxon>
    </lineage>
</organism>
<sequence length="63" mass="7455">MVEDYLECLHVRPRRDEQIDHVYNTLKGVGLKMATNLAIRHPHCLIYKGVEYHRGDIYHDYGT</sequence>
<evidence type="ECO:0000313" key="1">
    <source>
        <dbReference type="EMBL" id="MCJ8740017.1"/>
    </source>
</evidence>
<comment type="caution">
    <text evidence="1">The sequence shown here is derived from an EMBL/GenBank/DDBJ whole genome shotgun (WGS) entry which is preliminary data.</text>
</comment>
<dbReference type="Proteomes" id="UP000830395">
    <property type="component" value="Chromosome 14"/>
</dbReference>
<dbReference type="EMBL" id="CM040988">
    <property type="protein sequence ID" value="MCJ8740017.1"/>
    <property type="molecule type" value="Genomic_DNA"/>
</dbReference>
<feature type="non-terminal residue" evidence="1">
    <location>
        <position position="63"/>
    </location>
</feature>
<gene>
    <name evidence="1" type="ORF">PDJAM_G00054150</name>
</gene>
<reference evidence="1" key="1">
    <citation type="submission" date="2020-02" db="EMBL/GenBank/DDBJ databases">
        <title>Genome sequencing of the panga catfish, Pangasius djambal.</title>
        <authorList>
            <person name="Wen M."/>
            <person name="Zahm M."/>
            <person name="Roques C."/>
            <person name="Cabau C."/>
            <person name="Klopp C."/>
            <person name="Donnadieu C."/>
            <person name="Jouanno E."/>
            <person name="Avarre J.-C."/>
            <person name="Campet M."/>
            <person name="Ha T."/>
            <person name="Dugue R."/>
            <person name="Lampietro C."/>
            <person name="Louis A."/>
            <person name="Herpin A."/>
            <person name="Echchiki A."/>
            <person name="Berthelot C."/>
            <person name="Parey E."/>
            <person name="Roest-Crollius H."/>
            <person name="Braasch I."/>
            <person name="Postlethwait J.H."/>
            <person name="Bobe J."/>
            <person name="Montfort J."/>
            <person name="Bouchez O."/>
            <person name="Begum T."/>
            <person name="Schartl M."/>
            <person name="Gustiano R."/>
            <person name="Guiguen Y."/>
        </authorList>
    </citation>
    <scope>NUCLEOTIDE SEQUENCE</scope>
    <source>
        <strain evidence="1">Pdj_M5554</strain>
    </source>
</reference>
<proteinExistence type="predicted"/>
<keyword evidence="2" id="KW-1185">Reference proteome</keyword>
<protein>
    <submittedName>
        <fullName evidence="1">Uncharacterized protein</fullName>
    </submittedName>
</protein>
<accession>A0ACC5YXC6</accession>
<evidence type="ECO:0000313" key="2">
    <source>
        <dbReference type="Proteomes" id="UP000830395"/>
    </source>
</evidence>
<name>A0ACC5YXC6_9TELE</name>